<dbReference type="Proteomes" id="UP000320209">
    <property type="component" value="Unassembled WGS sequence"/>
</dbReference>
<evidence type="ECO:0000256" key="1">
    <source>
        <dbReference type="SAM" id="MobiDB-lite"/>
    </source>
</evidence>
<protein>
    <submittedName>
        <fullName evidence="2">DivIVA domain-containing protein</fullName>
    </submittedName>
</protein>
<name>A0A543AAR8_9ACTN</name>
<keyword evidence="3" id="KW-1185">Reference proteome</keyword>
<dbReference type="InterPro" id="IPR019933">
    <property type="entry name" value="DivIVA_domain"/>
</dbReference>
<gene>
    <name evidence="2" type="ORF">FB381_3615</name>
</gene>
<reference evidence="2 3" key="1">
    <citation type="submission" date="2019-06" db="EMBL/GenBank/DDBJ databases">
        <title>Sequencing the genomes of 1000 actinobacteria strains.</title>
        <authorList>
            <person name="Klenk H.-P."/>
        </authorList>
    </citation>
    <scope>NUCLEOTIDE SEQUENCE [LARGE SCALE GENOMIC DNA]</scope>
    <source>
        <strain evidence="2 3">DSM 25218</strain>
    </source>
</reference>
<dbReference type="EMBL" id="VFOV01000001">
    <property type="protein sequence ID" value="TQL69702.1"/>
    <property type="molecule type" value="Genomic_DNA"/>
</dbReference>
<evidence type="ECO:0000313" key="2">
    <source>
        <dbReference type="EMBL" id="TQL69702.1"/>
    </source>
</evidence>
<dbReference type="RefSeq" id="WP_141781548.1">
    <property type="nucleotide sequence ID" value="NZ_VFOV01000001.1"/>
</dbReference>
<feature type="region of interest" description="Disordered" evidence="1">
    <location>
        <begin position="80"/>
        <end position="115"/>
    </location>
</feature>
<evidence type="ECO:0000313" key="3">
    <source>
        <dbReference type="Proteomes" id="UP000320209"/>
    </source>
</evidence>
<comment type="caution">
    <text evidence="2">The sequence shown here is derived from an EMBL/GenBank/DDBJ whole genome shotgun (WGS) entry which is preliminary data.</text>
</comment>
<dbReference type="NCBIfam" id="TIGR03544">
    <property type="entry name" value="DivI1A_domain"/>
    <property type="match status" value="1"/>
</dbReference>
<dbReference type="AlphaFoldDB" id="A0A543AAR8"/>
<dbReference type="OrthoDB" id="3404379at2"/>
<feature type="compositionally biased region" description="Low complexity" evidence="1">
    <location>
        <begin position="88"/>
        <end position="102"/>
    </location>
</feature>
<proteinExistence type="predicted"/>
<organism evidence="2 3">
    <name type="scientific">Nocardioides albertanoniae</name>
    <dbReference type="NCBI Taxonomy" id="1175486"/>
    <lineage>
        <taxon>Bacteria</taxon>
        <taxon>Bacillati</taxon>
        <taxon>Actinomycetota</taxon>
        <taxon>Actinomycetes</taxon>
        <taxon>Propionibacteriales</taxon>
        <taxon>Nocardioidaceae</taxon>
        <taxon>Nocardioides</taxon>
    </lineage>
</organism>
<sequence length="115" mass="11789">MGWIFAALIVLVLGGVGLVAAGAGAPLGEDYGDQPDALVPRDRAIGAADLANVRFSVALRGYRMEEVDALIARLREEAEWRETTGSDGAESAGSEVGAAGVGPHTREPDSGSPDV</sequence>
<dbReference type="Gene3D" id="6.10.250.660">
    <property type="match status" value="1"/>
</dbReference>
<accession>A0A543AAR8</accession>